<evidence type="ECO:0000256" key="8">
    <source>
        <dbReference type="ARBA" id="ARBA00038489"/>
    </source>
</evidence>
<keyword evidence="3" id="KW-0049">Antioxidant</keyword>
<evidence type="ECO:0000256" key="6">
    <source>
        <dbReference type="ARBA" id="ARBA00023284"/>
    </source>
</evidence>
<dbReference type="AlphaFoldDB" id="A0AAD4LNJ4"/>
<evidence type="ECO:0000313" key="12">
    <source>
        <dbReference type="EMBL" id="KAH8998529.1"/>
    </source>
</evidence>
<comment type="caution">
    <text evidence="12">The sequence shown here is derived from an EMBL/GenBank/DDBJ whole genome shotgun (WGS) entry which is preliminary data.</text>
</comment>
<evidence type="ECO:0000256" key="5">
    <source>
        <dbReference type="ARBA" id="ARBA00023157"/>
    </source>
</evidence>
<dbReference type="InterPro" id="IPR036249">
    <property type="entry name" value="Thioredoxin-like_sf"/>
</dbReference>
<dbReference type="PANTHER" id="PTHR42801">
    <property type="entry name" value="THIOREDOXIN-DEPENDENT PEROXIDE REDUCTASE"/>
    <property type="match status" value="1"/>
</dbReference>
<dbReference type="GO" id="GO:0008379">
    <property type="term" value="F:thioredoxin peroxidase activity"/>
    <property type="evidence" value="ECO:0007669"/>
    <property type="project" value="TreeGrafter"/>
</dbReference>
<evidence type="ECO:0000256" key="7">
    <source>
        <dbReference type="ARBA" id="ARBA00032824"/>
    </source>
</evidence>
<keyword evidence="2" id="KW-0575">Peroxidase</keyword>
<evidence type="ECO:0000256" key="3">
    <source>
        <dbReference type="ARBA" id="ARBA00022862"/>
    </source>
</evidence>
<comment type="similarity">
    <text evidence="8">Belongs to the peroxiredoxin family. BCP/PrxQ subfamily.</text>
</comment>
<evidence type="ECO:0000313" key="13">
    <source>
        <dbReference type="Proteomes" id="UP001201163"/>
    </source>
</evidence>
<dbReference type="CDD" id="cd03017">
    <property type="entry name" value="PRX_BCP"/>
    <property type="match status" value="1"/>
</dbReference>
<dbReference type="GO" id="GO:0034599">
    <property type="term" value="P:cellular response to oxidative stress"/>
    <property type="evidence" value="ECO:0007669"/>
    <property type="project" value="TreeGrafter"/>
</dbReference>
<feature type="domain" description="Thioredoxin" evidence="11">
    <location>
        <begin position="4"/>
        <end position="157"/>
    </location>
</feature>
<dbReference type="PANTHER" id="PTHR42801:SF4">
    <property type="entry name" value="AHPC_TSA FAMILY PROTEIN"/>
    <property type="match status" value="1"/>
</dbReference>
<dbReference type="SUPFAM" id="SSF52833">
    <property type="entry name" value="Thioredoxin-like"/>
    <property type="match status" value="1"/>
</dbReference>
<evidence type="ECO:0000256" key="4">
    <source>
        <dbReference type="ARBA" id="ARBA00023002"/>
    </source>
</evidence>
<keyword evidence="4" id="KW-0560">Oxidoreductase</keyword>
<dbReference type="InterPro" id="IPR000866">
    <property type="entry name" value="AhpC/TSA"/>
</dbReference>
<dbReference type="EC" id="1.11.1.24" evidence="1"/>
<dbReference type="GO" id="GO:0005737">
    <property type="term" value="C:cytoplasm"/>
    <property type="evidence" value="ECO:0007669"/>
    <property type="project" value="TreeGrafter"/>
</dbReference>
<keyword evidence="13" id="KW-1185">Reference proteome</keyword>
<name>A0AAD4LNJ4_9AGAM</name>
<sequence>MSHPLLGKPAPALSLPNADGTTYELKPGTQGKPTAVFFYPKADTYGCTREVCSFRDALVENVDFKDSGITVVGISADPVPAIKTFVEKYSVTYPMLSDESGAARKAYGVSRGLMGLSEGRVTFFIGSDGVVRDVYDSVINYNGHIKAVTRALEEYRNKGVHSDAPAAVETSD</sequence>
<proteinExistence type="inferred from homology"/>
<dbReference type="InterPro" id="IPR050924">
    <property type="entry name" value="Peroxiredoxin_BCP/PrxQ"/>
</dbReference>
<keyword evidence="6" id="KW-0676">Redox-active center</keyword>
<gene>
    <name evidence="12" type="ORF">EDB92DRAFT_1791866</name>
</gene>
<accession>A0AAD4LNJ4</accession>
<dbReference type="Pfam" id="PF00578">
    <property type="entry name" value="AhpC-TSA"/>
    <property type="match status" value="1"/>
</dbReference>
<dbReference type="GO" id="GO:0045454">
    <property type="term" value="P:cell redox homeostasis"/>
    <property type="evidence" value="ECO:0007669"/>
    <property type="project" value="TreeGrafter"/>
</dbReference>
<evidence type="ECO:0000256" key="1">
    <source>
        <dbReference type="ARBA" id="ARBA00013017"/>
    </source>
</evidence>
<dbReference type="Proteomes" id="UP001201163">
    <property type="component" value="Unassembled WGS sequence"/>
</dbReference>
<organism evidence="12 13">
    <name type="scientific">Lactarius akahatsu</name>
    <dbReference type="NCBI Taxonomy" id="416441"/>
    <lineage>
        <taxon>Eukaryota</taxon>
        <taxon>Fungi</taxon>
        <taxon>Dikarya</taxon>
        <taxon>Basidiomycota</taxon>
        <taxon>Agaricomycotina</taxon>
        <taxon>Agaricomycetes</taxon>
        <taxon>Russulales</taxon>
        <taxon>Russulaceae</taxon>
        <taxon>Lactarius</taxon>
    </lineage>
</organism>
<dbReference type="EMBL" id="JAKELL010000005">
    <property type="protein sequence ID" value="KAH8998529.1"/>
    <property type="molecule type" value="Genomic_DNA"/>
</dbReference>
<evidence type="ECO:0000256" key="10">
    <source>
        <dbReference type="SAM" id="MobiDB-lite"/>
    </source>
</evidence>
<reference evidence="12" key="1">
    <citation type="submission" date="2022-01" db="EMBL/GenBank/DDBJ databases">
        <title>Comparative genomics reveals a dynamic genome evolution in the ectomycorrhizal milk-cap (Lactarius) mushrooms.</title>
        <authorList>
            <consortium name="DOE Joint Genome Institute"/>
            <person name="Lebreton A."/>
            <person name="Tang N."/>
            <person name="Kuo A."/>
            <person name="LaButti K."/>
            <person name="Drula E."/>
            <person name="Barry K."/>
            <person name="Clum A."/>
            <person name="Lipzen A."/>
            <person name="Mousain D."/>
            <person name="Ng V."/>
            <person name="Wang R."/>
            <person name="Wang X."/>
            <person name="Dai Y."/>
            <person name="Henrissat B."/>
            <person name="Grigoriev I.V."/>
            <person name="Guerin-Laguette A."/>
            <person name="Yu F."/>
            <person name="Martin F.M."/>
        </authorList>
    </citation>
    <scope>NUCLEOTIDE SEQUENCE</scope>
    <source>
        <strain evidence="12">QP</strain>
    </source>
</reference>
<evidence type="ECO:0000256" key="2">
    <source>
        <dbReference type="ARBA" id="ARBA00022559"/>
    </source>
</evidence>
<evidence type="ECO:0000259" key="11">
    <source>
        <dbReference type="PROSITE" id="PS51352"/>
    </source>
</evidence>
<protein>
    <recommendedName>
        <fullName evidence="1">thioredoxin-dependent peroxiredoxin</fullName>
        <ecNumber evidence="1">1.11.1.24</ecNumber>
    </recommendedName>
    <alternativeName>
        <fullName evidence="7">Thioredoxin peroxidase</fullName>
    </alternativeName>
</protein>
<keyword evidence="5" id="KW-1015">Disulfide bond</keyword>
<dbReference type="PROSITE" id="PS51352">
    <property type="entry name" value="THIOREDOXIN_2"/>
    <property type="match status" value="1"/>
</dbReference>
<dbReference type="Gene3D" id="3.40.30.10">
    <property type="entry name" value="Glutaredoxin"/>
    <property type="match status" value="1"/>
</dbReference>
<comment type="catalytic activity">
    <reaction evidence="9">
        <text>a hydroperoxide + [thioredoxin]-dithiol = an alcohol + [thioredoxin]-disulfide + H2O</text>
        <dbReference type="Rhea" id="RHEA:62620"/>
        <dbReference type="Rhea" id="RHEA-COMP:10698"/>
        <dbReference type="Rhea" id="RHEA-COMP:10700"/>
        <dbReference type="ChEBI" id="CHEBI:15377"/>
        <dbReference type="ChEBI" id="CHEBI:29950"/>
        <dbReference type="ChEBI" id="CHEBI:30879"/>
        <dbReference type="ChEBI" id="CHEBI:35924"/>
        <dbReference type="ChEBI" id="CHEBI:50058"/>
        <dbReference type="EC" id="1.11.1.24"/>
    </reaction>
</comment>
<dbReference type="InterPro" id="IPR013766">
    <property type="entry name" value="Thioredoxin_domain"/>
</dbReference>
<feature type="region of interest" description="Disordered" evidence="10">
    <location>
        <begin position="1"/>
        <end position="26"/>
    </location>
</feature>
<evidence type="ECO:0000256" key="9">
    <source>
        <dbReference type="ARBA" id="ARBA00049091"/>
    </source>
</evidence>